<protein>
    <recommendedName>
        <fullName evidence="3">Adhesin domain-containing protein</fullName>
    </recommendedName>
</protein>
<evidence type="ECO:0000313" key="1">
    <source>
        <dbReference type="EMBL" id="SDD42166.1"/>
    </source>
</evidence>
<keyword evidence="2" id="KW-1185">Reference proteome</keyword>
<gene>
    <name evidence="1" type="ORF">SAMN04488024_105386</name>
</gene>
<sequence>MKTSNKLLIALAIILLTIPLTVMILIAKANRIDNKTYSEMLMKAESTNSDIDRFIKNYEFGKFQNVVINGSDLVYLDVKIIKSDKFLIKTTNVLADVLKHEVDKNGKLSLSFTSKGNYLHGTLLIFSPNLKGIVFNNVSINELAANTDSLNVEISKSNSFKFGKNANIKNLNLTKKADHSENNAVVTNITIEDAKIDNLKAEVNNGYLIVNNMQLKQVVLMLKDAKTEFNNEEDKNFKPIENLTLNSVGPNAINFHNVKINMAKGSISDGTNIQIPTINLKQLINK</sequence>
<accession>A0A1G6UN53</accession>
<dbReference type="Proteomes" id="UP000199455">
    <property type="component" value="Unassembled WGS sequence"/>
</dbReference>
<dbReference type="EMBL" id="FMZH01000005">
    <property type="protein sequence ID" value="SDD42166.1"/>
    <property type="molecule type" value="Genomic_DNA"/>
</dbReference>
<evidence type="ECO:0008006" key="3">
    <source>
        <dbReference type="Google" id="ProtNLM"/>
    </source>
</evidence>
<dbReference type="STRING" id="390242.SAMN04488024_105386"/>
<evidence type="ECO:0000313" key="2">
    <source>
        <dbReference type="Proteomes" id="UP000199455"/>
    </source>
</evidence>
<reference evidence="2" key="1">
    <citation type="submission" date="2016-10" db="EMBL/GenBank/DDBJ databases">
        <authorList>
            <person name="Varghese N."/>
            <person name="Submissions S."/>
        </authorList>
    </citation>
    <scope>NUCLEOTIDE SEQUENCE [LARGE SCALE GENOMIC DNA]</scope>
    <source>
        <strain evidence="2">DSM 18609</strain>
    </source>
</reference>
<name>A0A1G6UN53_9SPHI</name>
<dbReference type="AlphaFoldDB" id="A0A1G6UN53"/>
<dbReference type="RefSeq" id="WP_090769453.1">
    <property type="nucleotide sequence ID" value="NZ_FMZH01000005.1"/>
</dbReference>
<proteinExistence type="predicted"/>
<organism evidence="1 2">
    <name type="scientific">Pedobacter soli</name>
    <dbReference type="NCBI Taxonomy" id="390242"/>
    <lineage>
        <taxon>Bacteria</taxon>
        <taxon>Pseudomonadati</taxon>
        <taxon>Bacteroidota</taxon>
        <taxon>Sphingobacteriia</taxon>
        <taxon>Sphingobacteriales</taxon>
        <taxon>Sphingobacteriaceae</taxon>
        <taxon>Pedobacter</taxon>
    </lineage>
</organism>